<feature type="transmembrane region" description="Helical" evidence="3">
    <location>
        <begin position="316"/>
        <end position="334"/>
    </location>
</feature>
<accession>A0A6V8SAK6</accession>
<dbReference type="PIRSF" id="PIRSF005690">
    <property type="entry name" value="GerBA"/>
    <property type="match status" value="1"/>
</dbReference>
<evidence type="ECO:0000256" key="3">
    <source>
        <dbReference type="SAM" id="Phobius"/>
    </source>
</evidence>
<dbReference type="RefSeq" id="WP_183275848.1">
    <property type="nucleotide sequence ID" value="NZ_BLZR01000001.1"/>
</dbReference>
<reference evidence="4 5" key="1">
    <citation type="submission" date="2020-07" db="EMBL/GenBank/DDBJ databases">
        <title>A new beta-1,3-glucan-decomposing anaerobic bacterium isolated from anoxic soil subjected to biological soil disinfestation.</title>
        <authorList>
            <person name="Ueki A."/>
            <person name="Tonouchi A."/>
        </authorList>
    </citation>
    <scope>NUCLEOTIDE SEQUENCE [LARGE SCALE GENOMIC DNA]</scope>
    <source>
        <strain evidence="4 5">TW1</strain>
    </source>
</reference>
<evidence type="ECO:0000313" key="5">
    <source>
        <dbReference type="Proteomes" id="UP000580568"/>
    </source>
</evidence>
<dbReference type="InterPro" id="IPR004995">
    <property type="entry name" value="Spore_Ger"/>
</dbReference>
<keyword evidence="5" id="KW-1185">Reference proteome</keyword>
<gene>
    <name evidence="4" type="ORF">bsdtw1_00330</name>
</gene>
<keyword evidence="3" id="KW-0812">Transmembrane</keyword>
<dbReference type="GO" id="GO:0016020">
    <property type="term" value="C:membrane"/>
    <property type="evidence" value="ECO:0007669"/>
    <property type="project" value="InterPro"/>
</dbReference>
<dbReference type="AlphaFoldDB" id="A0A6V8SAK6"/>
<proteinExistence type="inferred from homology"/>
<dbReference type="Pfam" id="PF03323">
    <property type="entry name" value="GerA"/>
    <property type="match status" value="1"/>
</dbReference>
<dbReference type="PANTHER" id="PTHR22550:SF5">
    <property type="entry name" value="LEUCINE ZIPPER PROTEIN 4"/>
    <property type="match status" value="1"/>
</dbReference>
<name>A0A6V8SAK6_9CLOT</name>
<keyword evidence="2 3" id="KW-0472">Membrane</keyword>
<feature type="transmembrane region" description="Helical" evidence="3">
    <location>
        <begin position="397"/>
        <end position="420"/>
    </location>
</feature>
<protein>
    <submittedName>
        <fullName evidence="4">Spore germination protein B1</fullName>
    </submittedName>
</protein>
<keyword evidence="3" id="KW-1133">Transmembrane helix</keyword>
<feature type="transmembrane region" description="Helical" evidence="3">
    <location>
        <begin position="274"/>
        <end position="296"/>
    </location>
</feature>
<evidence type="ECO:0000313" key="4">
    <source>
        <dbReference type="EMBL" id="GFP74284.1"/>
    </source>
</evidence>
<sequence length="471" mass="52705">MKNTKDYISEKLKGSFDLKIREVDTTLGKATVIFIDDMCSTVFVSQYIVAPLINAKVGINSIEDMASRALDINIVGYAKNDDDAILHILSGDVIVLFDNYDGKLLYCEAKGFIRRGVSIPVSEAVLKGPREGFTEAFVDNVALIRRRIKDPDLKFEPIYVGDKSNTVVCLTYLKGTAPKGLVDYVRNQINELDYDFILDTNYIENKLRDKNTIFDTIGYTEKPDTVVAKLMEGRIAVLVDGTPFAMTAPCFFIETFQAQDDYYINRYYANFTRFMRWLAFFFAAFLPGLYLAIVTYHFDVIPPSFVFRLAVSRAGVPIPTVVEVILMMVFFQLIKEAGLRLPQPIGTAMSIVSALILGDAAVGAGIASRITILVVAISSLSYFLIPRIYGALTVWSMILIIMAAFLGLPGFFVGVMLMFAHICNLKSCGYYYMFPIGTLKKLKLKDIVFRGPLEDISNDFLGEDDTNEKIK</sequence>
<dbReference type="Proteomes" id="UP000580568">
    <property type="component" value="Unassembled WGS sequence"/>
</dbReference>
<evidence type="ECO:0000256" key="2">
    <source>
        <dbReference type="ARBA" id="ARBA00023136"/>
    </source>
</evidence>
<dbReference type="GO" id="GO:0009847">
    <property type="term" value="P:spore germination"/>
    <property type="evidence" value="ECO:0007669"/>
    <property type="project" value="InterPro"/>
</dbReference>
<dbReference type="EMBL" id="BLZR01000001">
    <property type="protein sequence ID" value="GFP74284.1"/>
    <property type="molecule type" value="Genomic_DNA"/>
</dbReference>
<dbReference type="InterPro" id="IPR050768">
    <property type="entry name" value="UPF0353/GerABKA_families"/>
</dbReference>
<dbReference type="PANTHER" id="PTHR22550">
    <property type="entry name" value="SPORE GERMINATION PROTEIN"/>
    <property type="match status" value="1"/>
</dbReference>
<comment type="caution">
    <text evidence="4">The sequence shown here is derived from an EMBL/GenBank/DDBJ whole genome shotgun (WGS) entry which is preliminary data.</text>
</comment>
<comment type="similarity">
    <text evidence="1">Belongs to the GerABKA family.</text>
</comment>
<organism evidence="4 5">
    <name type="scientific">Clostridium fungisolvens</name>
    <dbReference type="NCBI Taxonomy" id="1604897"/>
    <lineage>
        <taxon>Bacteria</taxon>
        <taxon>Bacillati</taxon>
        <taxon>Bacillota</taxon>
        <taxon>Clostridia</taxon>
        <taxon>Eubacteriales</taxon>
        <taxon>Clostridiaceae</taxon>
        <taxon>Clostridium</taxon>
    </lineage>
</organism>
<evidence type="ECO:0000256" key="1">
    <source>
        <dbReference type="ARBA" id="ARBA00005278"/>
    </source>
</evidence>